<gene>
    <name evidence="2" type="ORF">MERR_LOCUS46747</name>
</gene>
<protein>
    <recommendedName>
        <fullName evidence="1">Reverse transcriptase domain-containing protein</fullName>
    </recommendedName>
</protein>
<feature type="domain" description="Reverse transcriptase" evidence="1">
    <location>
        <begin position="239"/>
        <end position="339"/>
    </location>
</feature>
<evidence type="ECO:0000313" key="3">
    <source>
        <dbReference type="Proteomes" id="UP000467841"/>
    </source>
</evidence>
<keyword evidence="3" id="KW-1185">Reference proteome</keyword>
<dbReference type="InterPro" id="IPR043502">
    <property type="entry name" value="DNA/RNA_pol_sf"/>
</dbReference>
<organism evidence="2 3">
    <name type="scientific">Microthlaspi erraticum</name>
    <dbReference type="NCBI Taxonomy" id="1685480"/>
    <lineage>
        <taxon>Eukaryota</taxon>
        <taxon>Viridiplantae</taxon>
        <taxon>Streptophyta</taxon>
        <taxon>Embryophyta</taxon>
        <taxon>Tracheophyta</taxon>
        <taxon>Spermatophyta</taxon>
        <taxon>Magnoliopsida</taxon>
        <taxon>eudicotyledons</taxon>
        <taxon>Gunneridae</taxon>
        <taxon>Pentapetalae</taxon>
        <taxon>rosids</taxon>
        <taxon>malvids</taxon>
        <taxon>Brassicales</taxon>
        <taxon>Brassicaceae</taxon>
        <taxon>Coluteocarpeae</taxon>
        <taxon>Microthlaspi</taxon>
    </lineage>
</organism>
<dbReference type="CDD" id="cd01650">
    <property type="entry name" value="RT_nLTR_like"/>
    <property type="match status" value="1"/>
</dbReference>
<accession>A0A6D2L5B5</accession>
<reference evidence="2" key="1">
    <citation type="submission" date="2020-01" db="EMBL/GenBank/DDBJ databases">
        <authorList>
            <person name="Mishra B."/>
        </authorList>
    </citation>
    <scope>NUCLEOTIDE SEQUENCE [LARGE SCALE GENOMIC DNA]</scope>
</reference>
<dbReference type="EMBL" id="CACVBM020001784">
    <property type="protein sequence ID" value="CAA7059511.1"/>
    <property type="molecule type" value="Genomic_DNA"/>
</dbReference>
<dbReference type="Pfam" id="PF00078">
    <property type="entry name" value="RVT_1"/>
    <property type="match status" value="1"/>
</dbReference>
<dbReference type="AlphaFoldDB" id="A0A6D2L5B5"/>
<evidence type="ECO:0000259" key="1">
    <source>
        <dbReference type="Pfam" id="PF00078"/>
    </source>
</evidence>
<name>A0A6D2L5B5_9BRAS</name>
<dbReference type="Proteomes" id="UP000467841">
    <property type="component" value="Unassembled WGS sequence"/>
</dbReference>
<dbReference type="OrthoDB" id="1937198at2759"/>
<comment type="caution">
    <text evidence="2">The sequence shown here is derived from an EMBL/GenBank/DDBJ whole genome shotgun (WGS) entry which is preliminary data.</text>
</comment>
<dbReference type="PANTHER" id="PTHR31635:SF196">
    <property type="entry name" value="REVERSE TRANSCRIPTASE DOMAIN-CONTAINING PROTEIN-RELATED"/>
    <property type="match status" value="1"/>
</dbReference>
<dbReference type="InterPro" id="IPR000477">
    <property type="entry name" value="RT_dom"/>
</dbReference>
<dbReference type="PANTHER" id="PTHR31635">
    <property type="entry name" value="REVERSE TRANSCRIPTASE DOMAIN-CONTAINING PROTEIN-RELATED"/>
    <property type="match status" value="1"/>
</dbReference>
<sequence length="368" mass="42553">MTFVYGDPVTEHREQVWERLHEIGMNRIGAWFMAGDFNAIVGNHEKRGGRKRSETSFLPFKKLLENCEKKSYTGNKKSRANWLKERDRNTKFFHATTKQRRARNRITKLKGSNGQWIENEEGIEQTATAYFQNLFTTSNPSDFDEALRYITPKVSSSMNLALTQPPSNEEIKQAIANINPDKAPGPDGVTSLFFQNFWDEIATDVIHMVQDFFSKPDFDPRLNQTNICLILKTERPRDMTEFRPISLCNVSYKIISKILCNRLKRFIPTIISETQSAFVARRLITDNILIAQEAFHALRTNPMCKTNFVAIKTDISKAYDRVEWGFLEALMIKMGFDKKMGNVDQAMYIIGVIPSPPKWRGKRMYKPN</sequence>
<proteinExistence type="predicted"/>
<dbReference type="SUPFAM" id="SSF56672">
    <property type="entry name" value="DNA/RNA polymerases"/>
    <property type="match status" value="1"/>
</dbReference>
<evidence type="ECO:0000313" key="2">
    <source>
        <dbReference type="EMBL" id="CAA7059511.1"/>
    </source>
</evidence>